<feature type="region of interest" description="Disordered" evidence="1">
    <location>
        <begin position="120"/>
        <end position="150"/>
    </location>
</feature>
<feature type="region of interest" description="Disordered" evidence="1">
    <location>
        <begin position="552"/>
        <end position="573"/>
    </location>
</feature>
<organism evidence="3 4">
    <name type="scientific">Ustilago trichophora</name>
    <dbReference type="NCBI Taxonomy" id="86804"/>
    <lineage>
        <taxon>Eukaryota</taxon>
        <taxon>Fungi</taxon>
        <taxon>Dikarya</taxon>
        <taxon>Basidiomycota</taxon>
        <taxon>Ustilaginomycotina</taxon>
        <taxon>Ustilaginomycetes</taxon>
        <taxon>Ustilaginales</taxon>
        <taxon>Ustilaginaceae</taxon>
        <taxon>Ustilago</taxon>
    </lineage>
</organism>
<evidence type="ECO:0000256" key="1">
    <source>
        <dbReference type="SAM" id="MobiDB-lite"/>
    </source>
</evidence>
<dbReference type="InterPro" id="IPR021773">
    <property type="entry name" value="TPC11"/>
</dbReference>
<feature type="domain" description="Trafficking protein particle complex subunit 11" evidence="2">
    <location>
        <begin position="386"/>
        <end position="653"/>
    </location>
</feature>
<dbReference type="PANTHER" id="PTHR14374:SF0">
    <property type="entry name" value="TRAFFICKING PROTEIN PARTICLE COMPLEX SUBUNIT 11"/>
    <property type="match status" value="1"/>
</dbReference>
<evidence type="ECO:0000313" key="3">
    <source>
        <dbReference type="EMBL" id="SPO30612.1"/>
    </source>
</evidence>
<name>A0A5C3EJH2_9BASI</name>
<protein>
    <recommendedName>
        <fullName evidence="2">Trafficking protein particle complex subunit 11 domain-containing protein</fullName>
    </recommendedName>
</protein>
<feature type="compositionally biased region" description="Basic and acidic residues" evidence="1">
    <location>
        <begin position="693"/>
        <end position="713"/>
    </location>
</feature>
<dbReference type="Pfam" id="PF11817">
    <property type="entry name" value="Foie-gras_1"/>
    <property type="match status" value="1"/>
</dbReference>
<reference evidence="3 4" key="1">
    <citation type="submission" date="2018-03" db="EMBL/GenBank/DDBJ databases">
        <authorList>
            <person name="Guldener U."/>
        </authorList>
    </citation>
    <scope>NUCLEOTIDE SEQUENCE [LARGE SCALE GENOMIC DNA]</scope>
    <source>
        <strain evidence="3 4">NBRC100155</strain>
    </source>
</reference>
<feature type="region of interest" description="Disordered" evidence="1">
    <location>
        <begin position="25"/>
        <end position="58"/>
    </location>
</feature>
<gene>
    <name evidence="3" type="ORF">UTRI_05229</name>
</gene>
<dbReference type="OrthoDB" id="6278596at2759"/>
<feature type="region of interest" description="Disordered" evidence="1">
    <location>
        <begin position="693"/>
        <end position="714"/>
    </location>
</feature>
<dbReference type="EMBL" id="OOIN01000034">
    <property type="protein sequence ID" value="SPO30612.1"/>
    <property type="molecule type" value="Genomic_DNA"/>
</dbReference>
<accession>A0A5C3EJH2</accession>
<dbReference type="Proteomes" id="UP000324022">
    <property type="component" value="Unassembled WGS sequence"/>
</dbReference>
<proteinExistence type="predicted"/>
<evidence type="ECO:0000313" key="4">
    <source>
        <dbReference type="Proteomes" id="UP000324022"/>
    </source>
</evidence>
<keyword evidence="4" id="KW-1185">Reference proteome</keyword>
<feature type="compositionally biased region" description="Low complexity" evidence="1">
    <location>
        <begin position="29"/>
        <end position="47"/>
    </location>
</feature>
<evidence type="ECO:0000259" key="2">
    <source>
        <dbReference type="Pfam" id="PF11817"/>
    </source>
</evidence>
<dbReference type="PANTHER" id="PTHR14374">
    <property type="entry name" value="FOIE GRAS"/>
    <property type="match status" value="1"/>
</dbReference>
<sequence length="1349" mass="146737">MNAFPPELLHHHFACMVVAGLTPPPKPSAPSTTAAASTSSTPIDPASESTAPPDHPINVFPDLTKSLHDILASRARNTLWDPSRGRAAVFHTVFADHSARLPPPKTKPSARHVSPIPSITAGSTASPSESSTAAFAALPPRSPLSPLHPNSPQFPDGLIAPVWVRKHRELIPSVFVSFHCLPTSPDAEEARTADEALIKTISERRRTLTERGIKLTIVLLTEREMLDDTQLEARLSFIRRSSGLDSRASLFVLTPVTKPELGEFVSSLHSALFEPAADFYREHARRVKRKRTRYPPPTSTLQPIVSAIATLPPANPNAKPLSVGDITWLSREGWIVRSEYKLAVFAELAGDMQEALLRYREAYDLLCNSPTCLLGSTLMLPPRTKRWAEAKVLADTLSVRICKHLLYSDDGEGAAMFFRRHLARFTELSTGWGIGAMTFEYWSWLAKQYRLFGELIEHATRSVPGAALPPFQLPLHAPPLPSKLLHPDSLPRFSDGRGGVNAPPGALLPNNAAISVSTSPHSTLQSPGAYFYLAALCTVERRTRFLRAISTSNLPSSSEDDSSPLSHERKVDHTAQLTESLTKAYDSFKRSRQHRTALFVAARIATAYHEGGQHEMSLKFLERILRSYAKDEVKEVRAGLLEIAVAAAVGAKDRGSAGRLLIEVLDVQLPLEEGRREGLVRALKTFLSQSKDSAEDVKEGKTEEKVEAGEENRSSNMEVPAGFVDIDVIFPTAEAELGSQIPFQLVLRNTSAFDLGDVFSVDRITVSVSGGDGDTEIPVEITSSASSTTSTSRPIFIDLGTVDAATAPSSSAYLAPILNSAGTLAVQGTLSAVQKGLIHLTKLTLHVRNRDLALPLSLTLPPPHQDDSPPSPLRTGTWLLPTGRALPLIARTTTTVLPQRFHLTLTCTPPCTPTYIDECTPLILTLHNHEQSAITAWLDAVLEPSYDGSHDTLSSSSSPEESGQAVKNLAMRTVGAGEKSEVKVWLTARQAAGMRVIDVSVRVKWREDDGRGDEVEVVEGLAVAASTSVAVAVGGLFDGKGRVHSLVSITGNKAKRETALLDFDSDEEGEKGTEEERGETSVGLDVEMVGDSAINVTQVELMSGDEVVKPAEGDGEEEDVVGEWIQNDRFSVARTIAKTSSCSNLAWRLTWNRLSPSCPNPSLNRTLIPITPSNPSLPLATTSPSHSAALTLTLTYPLHTHLHNPFDLTLTIHNHHPSRTFSLILTLDSDDSFTLAATRRLSIPFLLPKQTRTFSNLARLVPLSIGHFAIPNLGVRLVDPQNPTSSLALVHSNNPLKANPKLQAQELLQQEEHHEIDGQEATWRDVVKFEYGGLHVTKINGLPKILVRL</sequence>